<organism evidence="2 3">
    <name type="scientific">Acipenser oxyrinchus oxyrinchus</name>
    <dbReference type="NCBI Taxonomy" id="40147"/>
    <lineage>
        <taxon>Eukaryota</taxon>
        <taxon>Metazoa</taxon>
        <taxon>Chordata</taxon>
        <taxon>Craniata</taxon>
        <taxon>Vertebrata</taxon>
        <taxon>Euteleostomi</taxon>
        <taxon>Actinopterygii</taxon>
        <taxon>Chondrostei</taxon>
        <taxon>Acipenseriformes</taxon>
        <taxon>Acipenseridae</taxon>
        <taxon>Acipenser</taxon>
    </lineage>
</organism>
<dbReference type="EMBL" id="JAGXEW010000004">
    <property type="protein sequence ID" value="KAK1172599.1"/>
    <property type="molecule type" value="Genomic_DNA"/>
</dbReference>
<sequence>MGCSTSTQTQENNRPGVKPEENNGANICAPLDESSPIADESETIPDQSVLNQLKETDTLPEENVPTEHTRPKQTAPLENMLSDCTAVDSSEAAAEETVELAAEVEEVIQDASVANSPEDTAAVESTLLETVAEEVAPRVTETVAEEAPNPPDSLTEVALGPPETEAEMVSSLPETVIEMAPRSPEAATELQETAKGETGEKVEDETQQEAASREPETKEVETGETLEAAVTEIGE</sequence>
<dbReference type="Proteomes" id="UP001230051">
    <property type="component" value="Unassembled WGS sequence"/>
</dbReference>
<protein>
    <submittedName>
        <fullName evidence="2">Glutamate-rich protein 5-like</fullName>
    </submittedName>
</protein>
<reference evidence="2" key="1">
    <citation type="submission" date="2022-02" db="EMBL/GenBank/DDBJ databases">
        <title>Atlantic sturgeon de novo genome assembly.</title>
        <authorList>
            <person name="Stock M."/>
            <person name="Klopp C."/>
            <person name="Guiguen Y."/>
            <person name="Cabau C."/>
            <person name="Parinello H."/>
            <person name="Santidrian Yebra-Pimentel E."/>
            <person name="Kuhl H."/>
            <person name="Dirks R.P."/>
            <person name="Guessner J."/>
            <person name="Wuertz S."/>
            <person name="Du K."/>
            <person name="Schartl M."/>
        </authorList>
    </citation>
    <scope>NUCLEOTIDE SEQUENCE</scope>
    <source>
        <strain evidence="2">STURGEONOMICS-FGT-2020</strain>
        <tissue evidence="2">Whole blood</tissue>
    </source>
</reference>
<feature type="region of interest" description="Disordered" evidence="1">
    <location>
        <begin position="1"/>
        <end position="78"/>
    </location>
</feature>
<feature type="region of interest" description="Disordered" evidence="1">
    <location>
        <begin position="180"/>
        <end position="235"/>
    </location>
</feature>
<evidence type="ECO:0000256" key="1">
    <source>
        <dbReference type="SAM" id="MobiDB-lite"/>
    </source>
</evidence>
<evidence type="ECO:0000313" key="2">
    <source>
        <dbReference type="EMBL" id="KAK1172599.1"/>
    </source>
</evidence>
<keyword evidence="3" id="KW-1185">Reference proteome</keyword>
<feature type="compositionally biased region" description="Basic and acidic residues" evidence="1">
    <location>
        <begin position="192"/>
        <end position="201"/>
    </location>
</feature>
<name>A0AAD8GE68_ACIOX</name>
<feature type="compositionally biased region" description="Polar residues" evidence="1">
    <location>
        <begin position="1"/>
        <end position="13"/>
    </location>
</feature>
<evidence type="ECO:0000313" key="3">
    <source>
        <dbReference type="Proteomes" id="UP001230051"/>
    </source>
</evidence>
<gene>
    <name evidence="2" type="ORF">AOXY_G5219</name>
</gene>
<comment type="caution">
    <text evidence="2">The sequence shown here is derived from an EMBL/GenBank/DDBJ whole genome shotgun (WGS) entry which is preliminary data.</text>
</comment>
<dbReference type="AlphaFoldDB" id="A0AAD8GE68"/>
<accession>A0AAD8GE68</accession>
<feature type="compositionally biased region" description="Polar residues" evidence="1">
    <location>
        <begin position="44"/>
        <end position="53"/>
    </location>
</feature>
<proteinExistence type="predicted"/>
<feature type="compositionally biased region" description="Basic and acidic residues" evidence="1">
    <location>
        <begin position="211"/>
        <end position="221"/>
    </location>
</feature>